<dbReference type="STRING" id="1271860.SAMN05216174_103252"/>
<evidence type="ECO:0000313" key="2">
    <source>
        <dbReference type="Proteomes" id="UP000199501"/>
    </source>
</evidence>
<sequence>MTIQKGHTVTASTKTNAEVVRDIVSKRIGSLQANYLANRPAGVAGLARLRRGVGKPAGSVPDILEYTLAAEFVGDPTDDEATALEVAAHIAMTLYATHQQSQPRRMHEKGRRFGQAVRGLAPDKGKDTAVSRRFALLGSADELDELTHHLRGMVQLMRGARISLDYGLLAAQLVRWQEPGGPTIVRRVWGRDFHAVTSTKNPTS</sequence>
<evidence type="ECO:0000313" key="1">
    <source>
        <dbReference type="EMBL" id="SDC64324.1"/>
    </source>
</evidence>
<protein>
    <submittedName>
        <fullName evidence="1">CRISPR-associated protein, Cse2 family</fullName>
    </submittedName>
</protein>
<reference evidence="2" key="1">
    <citation type="submission" date="2016-10" db="EMBL/GenBank/DDBJ databases">
        <authorList>
            <person name="Varghese N."/>
            <person name="Submissions S."/>
        </authorList>
    </citation>
    <scope>NUCLEOTIDE SEQUENCE [LARGE SCALE GENOMIC DNA]</scope>
    <source>
        <strain evidence="2">IBRC-M 10403</strain>
    </source>
</reference>
<dbReference type="Gene3D" id="1.10.520.40">
    <property type="entry name" value="CRISPR-associated protein Cse2"/>
    <property type="match status" value="1"/>
</dbReference>
<gene>
    <name evidence="1" type="ORF">SAMN05216174_103252</name>
</gene>
<name>A0A1G6NA89_9PSEU</name>
<dbReference type="OrthoDB" id="4808431at2"/>
<dbReference type="AlphaFoldDB" id="A0A1G6NA89"/>
<dbReference type="InterPro" id="IPR038287">
    <property type="entry name" value="Cse2_sf"/>
</dbReference>
<accession>A0A1G6NA89</accession>
<dbReference type="EMBL" id="FMZZ01000003">
    <property type="protein sequence ID" value="SDC64324.1"/>
    <property type="molecule type" value="Genomic_DNA"/>
</dbReference>
<proteinExistence type="predicted"/>
<dbReference type="Proteomes" id="UP000199501">
    <property type="component" value="Unassembled WGS sequence"/>
</dbReference>
<dbReference type="Pfam" id="PF09485">
    <property type="entry name" value="CRISPR_Cse2"/>
    <property type="match status" value="1"/>
</dbReference>
<keyword evidence="2" id="KW-1185">Reference proteome</keyword>
<dbReference type="CDD" id="cd09731">
    <property type="entry name" value="Cse2_I-E"/>
    <property type="match status" value="1"/>
</dbReference>
<dbReference type="NCBIfam" id="TIGR02548">
    <property type="entry name" value="casB_cse2"/>
    <property type="match status" value="1"/>
</dbReference>
<dbReference type="InterPro" id="IPR013382">
    <property type="entry name" value="CRISPR-assoc_prot_Cse2"/>
</dbReference>
<organism evidence="1 2">
    <name type="scientific">Actinokineospora iranica</name>
    <dbReference type="NCBI Taxonomy" id="1271860"/>
    <lineage>
        <taxon>Bacteria</taxon>
        <taxon>Bacillati</taxon>
        <taxon>Actinomycetota</taxon>
        <taxon>Actinomycetes</taxon>
        <taxon>Pseudonocardiales</taxon>
        <taxon>Pseudonocardiaceae</taxon>
        <taxon>Actinokineospora</taxon>
    </lineage>
</organism>